<reference evidence="4 5" key="1">
    <citation type="submission" date="2018-06" db="EMBL/GenBank/DDBJ databases">
        <title>Comparative genomics reveals the genomic features of Rhizophagus irregularis, R. cerebriforme, R. diaphanum and Gigaspora rosea, and their symbiotic lifestyle signature.</title>
        <authorList>
            <person name="Morin E."/>
            <person name="San Clemente H."/>
            <person name="Chen E.C.H."/>
            <person name="De La Providencia I."/>
            <person name="Hainaut M."/>
            <person name="Kuo A."/>
            <person name="Kohler A."/>
            <person name="Murat C."/>
            <person name="Tang N."/>
            <person name="Roy S."/>
            <person name="Loubradou J."/>
            <person name="Henrissat B."/>
            <person name="Grigoriev I.V."/>
            <person name="Corradi N."/>
            <person name="Roux C."/>
            <person name="Martin F.M."/>
        </authorList>
    </citation>
    <scope>NUCLEOTIDE SEQUENCE [LARGE SCALE GENOMIC DNA]</scope>
    <source>
        <strain evidence="4 5">DAOM 194757</strain>
    </source>
</reference>
<evidence type="ECO:0000256" key="2">
    <source>
        <dbReference type="ARBA" id="ARBA00023128"/>
    </source>
</evidence>
<dbReference type="GO" id="GO:0004519">
    <property type="term" value="F:endonuclease activity"/>
    <property type="evidence" value="ECO:0007669"/>
    <property type="project" value="InterPro"/>
</dbReference>
<dbReference type="GO" id="GO:0009307">
    <property type="term" value="P:DNA restriction-modification system"/>
    <property type="evidence" value="ECO:0007669"/>
    <property type="project" value="InterPro"/>
</dbReference>
<keyword evidence="2" id="KW-0496">Mitochondrion</keyword>
<dbReference type="Pfam" id="PF04471">
    <property type="entry name" value="Mrr_cat"/>
    <property type="match status" value="1"/>
</dbReference>
<dbReference type="Proteomes" id="UP000266673">
    <property type="component" value="Unassembled WGS sequence"/>
</dbReference>
<dbReference type="InterPro" id="IPR018828">
    <property type="entry name" value="RRG7"/>
</dbReference>
<dbReference type="InterPro" id="IPR011856">
    <property type="entry name" value="tRNA_endonuc-like_dom_sf"/>
</dbReference>
<dbReference type="InterPro" id="IPR011335">
    <property type="entry name" value="Restrct_endonuc-II-like"/>
</dbReference>
<dbReference type="PANTHER" id="PTHR28133">
    <property type="entry name" value="REQUIRED FOR RESPIRATORY GROWTH PROTEIN 7, MITOCHONDRIAL"/>
    <property type="match status" value="1"/>
</dbReference>
<comment type="subcellular location">
    <subcellularLocation>
        <location evidence="1">Mitochondrion</location>
    </subcellularLocation>
</comment>
<dbReference type="GO" id="GO:0005739">
    <property type="term" value="C:mitochondrion"/>
    <property type="evidence" value="ECO:0007669"/>
    <property type="project" value="UniProtKB-SubCell"/>
</dbReference>
<dbReference type="InterPro" id="IPR007560">
    <property type="entry name" value="Restrct_endonuc_IV_Mrr"/>
</dbReference>
<dbReference type="PANTHER" id="PTHR28133:SF1">
    <property type="entry name" value="REQUIRED FOR RESPIRATORY GROWTH PROTEIN 7, MITOCHONDRIAL"/>
    <property type="match status" value="1"/>
</dbReference>
<dbReference type="OrthoDB" id="2411205at2759"/>
<feature type="domain" description="Restriction endonuclease type IV Mrr" evidence="3">
    <location>
        <begin position="22"/>
        <end position="104"/>
    </location>
</feature>
<dbReference type="GO" id="GO:0003677">
    <property type="term" value="F:DNA binding"/>
    <property type="evidence" value="ECO:0007669"/>
    <property type="project" value="InterPro"/>
</dbReference>
<evidence type="ECO:0000313" key="4">
    <source>
        <dbReference type="EMBL" id="RIB26534.1"/>
    </source>
</evidence>
<dbReference type="SUPFAM" id="SSF52980">
    <property type="entry name" value="Restriction endonuclease-like"/>
    <property type="match status" value="1"/>
</dbReference>
<dbReference type="GO" id="GO:0006302">
    <property type="term" value="P:double-strand break repair"/>
    <property type="evidence" value="ECO:0007669"/>
    <property type="project" value="UniProtKB-ARBA"/>
</dbReference>
<organism evidence="4 5">
    <name type="scientific">Gigaspora rosea</name>
    <dbReference type="NCBI Taxonomy" id="44941"/>
    <lineage>
        <taxon>Eukaryota</taxon>
        <taxon>Fungi</taxon>
        <taxon>Fungi incertae sedis</taxon>
        <taxon>Mucoromycota</taxon>
        <taxon>Glomeromycotina</taxon>
        <taxon>Glomeromycetes</taxon>
        <taxon>Diversisporales</taxon>
        <taxon>Gigasporaceae</taxon>
        <taxon>Gigaspora</taxon>
    </lineage>
</organism>
<protein>
    <recommendedName>
        <fullName evidence="3">Restriction endonuclease type IV Mrr domain-containing protein</fullName>
    </recommendedName>
</protein>
<gene>
    <name evidence="4" type="ORF">C2G38_2163039</name>
</gene>
<dbReference type="AlphaFoldDB" id="A0A397VVG7"/>
<dbReference type="Gene3D" id="3.40.1350.10">
    <property type="match status" value="1"/>
</dbReference>
<comment type="caution">
    <text evidence="4">The sequence shown here is derived from an EMBL/GenBank/DDBJ whole genome shotgun (WGS) entry which is preliminary data.</text>
</comment>
<evidence type="ECO:0000313" key="5">
    <source>
        <dbReference type="Proteomes" id="UP000266673"/>
    </source>
</evidence>
<name>A0A397VVG7_9GLOM</name>
<dbReference type="EMBL" id="QKWP01000132">
    <property type="protein sequence ID" value="RIB26534.1"/>
    <property type="molecule type" value="Genomic_DNA"/>
</dbReference>
<proteinExistence type="predicted"/>
<sequence length="161" mass="18053">MNHNNPIICFISDEVEKLTSKKGKELEDAVVEVLRSKGVDCIGIGTKNDGGVDVRGELFGMPFVVQCKNWESQQIGPSIVRELIGALDLYPRSTIGIVVIPSKIRYNYRKNNWECGYTPGAYDIAMKSSCEIILTDISDIFLDLIRTILHQISKQIDFLTD</sequence>
<evidence type="ECO:0000256" key="1">
    <source>
        <dbReference type="ARBA" id="ARBA00004173"/>
    </source>
</evidence>
<evidence type="ECO:0000259" key="3">
    <source>
        <dbReference type="Pfam" id="PF04471"/>
    </source>
</evidence>
<accession>A0A397VVG7</accession>
<keyword evidence="5" id="KW-1185">Reference proteome</keyword>